<reference evidence="3" key="1">
    <citation type="journal article" date="2019" name="Int. J. Syst. Evol. Microbiol.">
        <title>The Global Catalogue of Microorganisms (GCM) 10K type strain sequencing project: providing services to taxonomists for standard genome sequencing and annotation.</title>
        <authorList>
            <consortium name="The Broad Institute Genomics Platform"/>
            <consortium name="The Broad Institute Genome Sequencing Center for Infectious Disease"/>
            <person name="Wu L."/>
            <person name="Ma J."/>
        </authorList>
    </citation>
    <scope>NUCLEOTIDE SEQUENCE [LARGE SCALE GENOMIC DNA]</scope>
    <source>
        <strain evidence="3">NBRC 108725</strain>
    </source>
</reference>
<dbReference type="InterPro" id="IPR036388">
    <property type="entry name" value="WH-like_DNA-bd_sf"/>
</dbReference>
<dbReference type="PRINTS" id="PR00364">
    <property type="entry name" value="DISEASERSIST"/>
</dbReference>
<dbReference type="InterPro" id="IPR016032">
    <property type="entry name" value="Sig_transdc_resp-reg_C-effctor"/>
</dbReference>
<dbReference type="InterPro" id="IPR058852">
    <property type="entry name" value="HTH_77"/>
</dbReference>
<sequence length="942" mass="100777">MNAAGLGVDGLPRLRSLVGMSVELEIFGVLTVRRDGRVLPVPGELPQAILARLALDAGETVEADDLIADVWRAPGDGALSSLRAYLSRLRAAGFEGLLVGTRSGYSLDLPPTAVDLGRFRSGAATLSRLGNTDEAVELAAELLRLSAAEPFAGIDAPFVDGARARIREERRGVVERHAELRLARGDHATAVVSLTAAVAKFPHDEKPTRLLALALARSGRVSDALEAIDRFSARLAADRGVDRAPTRLLELRQAIVRHDPEVLGRSARQVSRSSLPHPLTRFVGRREELDAVAAARAEHRLVTLVGPGGVGKTRIAIEAARSSAGPADDEQWFVDLSSVQEPDQVLPLVADTVGAAGHTLDLIVPRIAERRTLLVLDNAEHVIGAVAAVASGLLSRGAVSLLVTSREPLRLPGEAVVPIAPLNAADARAVFSERAADARGGQLAEEDEGAIDAICAALEGIPLALELTAARLDVLSSGELLDAVHEGRGSDERGSGVSRHDSVENAVRWSVDLLTPAQRDLLVQLARFAGSFPEEAALGICEFDDDEPERVLARLVDKSLVSVTHGDAGQRRYRLLDSVRRYVAADDEPSPEWFEQHRLWLAEFAERTGPITRTADARIANAMLDLLRPDLRLALDNSIAAGDRLTAVRIAGSQAHHWFSRGLLLEGVRNIERALAVPGELPPLVEAQALLGLTVLAYQTGDADRAFETISRAFELAMAAGDTAIPAVALARTAYGRSLLFGDADDARNLMAQAAQLAESAPGWIRAEVLMCRGQTLRALGAPEEALQSLDEALELATEVGYAWMMASSGYVAGKVLTDQRRGREAIAELRRASLQAHAAEDYASTLAGFHQIGGACALVERHEEGARLFGAVDRIGVRYGYNPVVAEGEETRQLRERVAAGLTAAEFDRAYAEGAALEFPDLFDLVDTLPQRARREEAVPA</sequence>
<dbReference type="PANTHER" id="PTHR47691:SF3">
    <property type="entry name" value="HTH-TYPE TRANSCRIPTIONAL REGULATOR RV0890C-RELATED"/>
    <property type="match status" value="1"/>
</dbReference>
<dbReference type="InterPro" id="IPR027417">
    <property type="entry name" value="P-loop_NTPase"/>
</dbReference>
<dbReference type="Gene3D" id="1.10.10.10">
    <property type="entry name" value="Winged helix-like DNA-binding domain superfamily/Winged helix DNA-binding domain"/>
    <property type="match status" value="1"/>
</dbReference>
<protein>
    <submittedName>
        <fullName evidence="2">SARP family transcriptional regulator</fullName>
    </submittedName>
</protein>
<gene>
    <name evidence="2" type="ORF">GCM10025866_33050</name>
</gene>
<dbReference type="Gene3D" id="1.25.40.10">
    <property type="entry name" value="Tetratricopeptide repeat domain"/>
    <property type="match status" value="2"/>
</dbReference>
<dbReference type="SUPFAM" id="SSF52540">
    <property type="entry name" value="P-loop containing nucleoside triphosphate hydrolases"/>
    <property type="match status" value="1"/>
</dbReference>
<dbReference type="Proteomes" id="UP001321498">
    <property type="component" value="Chromosome"/>
</dbReference>
<dbReference type="SUPFAM" id="SSF46894">
    <property type="entry name" value="C-terminal effector domain of the bipartite response regulators"/>
    <property type="match status" value="1"/>
</dbReference>
<evidence type="ECO:0000313" key="2">
    <source>
        <dbReference type="EMBL" id="BDZ47396.1"/>
    </source>
</evidence>
<dbReference type="Gene3D" id="3.40.50.300">
    <property type="entry name" value="P-loop containing nucleotide triphosphate hydrolases"/>
    <property type="match status" value="1"/>
</dbReference>
<dbReference type="SUPFAM" id="SSF48452">
    <property type="entry name" value="TPR-like"/>
    <property type="match status" value="2"/>
</dbReference>
<proteinExistence type="predicted"/>
<dbReference type="EMBL" id="AP027731">
    <property type="protein sequence ID" value="BDZ47396.1"/>
    <property type="molecule type" value="Genomic_DNA"/>
</dbReference>
<dbReference type="PANTHER" id="PTHR47691">
    <property type="entry name" value="REGULATOR-RELATED"/>
    <property type="match status" value="1"/>
</dbReference>
<name>A0ABN6XR01_9MICO</name>
<keyword evidence="3" id="KW-1185">Reference proteome</keyword>
<dbReference type="InterPro" id="IPR011990">
    <property type="entry name" value="TPR-like_helical_dom_sf"/>
</dbReference>
<evidence type="ECO:0000259" key="1">
    <source>
        <dbReference type="SMART" id="SM01043"/>
    </source>
</evidence>
<dbReference type="InterPro" id="IPR005158">
    <property type="entry name" value="BTAD"/>
</dbReference>
<dbReference type="Pfam" id="PF03704">
    <property type="entry name" value="BTAD"/>
    <property type="match status" value="1"/>
</dbReference>
<dbReference type="Pfam" id="PF25872">
    <property type="entry name" value="HTH_77"/>
    <property type="match status" value="1"/>
</dbReference>
<accession>A0ABN6XR01</accession>
<evidence type="ECO:0000313" key="3">
    <source>
        <dbReference type="Proteomes" id="UP001321498"/>
    </source>
</evidence>
<dbReference type="SMART" id="SM01043">
    <property type="entry name" value="BTAD"/>
    <property type="match status" value="1"/>
</dbReference>
<organism evidence="2 3">
    <name type="scientific">Naasia aerilata</name>
    <dbReference type="NCBI Taxonomy" id="1162966"/>
    <lineage>
        <taxon>Bacteria</taxon>
        <taxon>Bacillati</taxon>
        <taxon>Actinomycetota</taxon>
        <taxon>Actinomycetes</taxon>
        <taxon>Micrococcales</taxon>
        <taxon>Microbacteriaceae</taxon>
        <taxon>Naasia</taxon>
    </lineage>
</organism>
<feature type="domain" description="Bacterial transcriptional activator" evidence="1">
    <location>
        <begin position="114"/>
        <end position="256"/>
    </location>
</feature>